<feature type="region of interest" description="Disordered" evidence="1">
    <location>
        <begin position="1"/>
        <end position="26"/>
    </location>
</feature>
<keyword evidence="3" id="KW-1185">Reference proteome</keyword>
<dbReference type="Proteomes" id="UP001497516">
    <property type="component" value="Chromosome 4"/>
</dbReference>
<sequence length="88" mass="9853">MMRENRNQNLEKASLGCESGEEELGLGGDSPLSLEAFLAKVEVLPFPAKLAPEKRVFEEDDEEYWKILRAPLAAILPFSTNTWPSSFP</sequence>
<evidence type="ECO:0000256" key="1">
    <source>
        <dbReference type="SAM" id="MobiDB-lite"/>
    </source>
</evidence>
<dbReference type="EMBL" id="OZ034817">
    <property type="protein sequence ID" value="CAL1383436.1"/>
    <property type="molecule type" value="Genomic_DNA"/>
</dbReference>
<evidence type="ECO:0000313" key="2">
    <source>
        <dbReference type="EMBL" id="CAL1383436.1"/>
    </source>
</evidence>
<name>A0AAV2EBT6_9ROSI</name>
<reference evidence="2 3" key="1">
    <citation type="submission" date="2024-04" db="EMBL/GenBank/DDBJ databases">
        <authorList>
            <person name="Fracassetti M."/>
        </authorList>
    </citation>
    <scope>NUCLEOTIDE SEQUENCE [LARGE SCALE GENOMIC DNA]</scope>
</reference>
<evidence type="ECO:0000313" key="3">
    <source>
        <dbReference type="Proteomes" id="UP001497516"/>
    </source>
</evidence>
<protein>
    <submittedName>
        <fullName evidence="2">Uncharacterized protein</fullName>
    </submittedName>
</protein>
<accession>A0AAV2EBT6</accession>
<dbReference type="AlphaFoldDB" id="A0AAV2EBT6"/>
<proteinExistence type="predicted"/>
<gene>
    <name evidence="2" type="ORF">LTRI10_LOCUS24713</name>
</gene>
<organism evidence="2 3">
    <name type="scientific">Linum trigynum</name>
    <dbReference type="NCBI Taxonomy" id="586398"/>
    <lineage>
        <taxon>Eukaryota</taxon>
        <taxon>Viridiplantae</taxon>
        <taxon>Streptophyta</taxon>
        <taxon>Embryophyta</taxon>
        <taxon>Tracheophyta</taxon>
        <taxon>Spermatophyta</taxon>
        <taxon>Magnoliopsida</taxon>
        <taxon>eudicotyledons</taxon>
        <taxon>Gunneridae</taxon>
        <taxon>Pentapetalae</taxon>
        <taxon>rosids</taxon>
        <taxon>fabids</taxon>
        <taxon>Malpighiales</taxon>
        <taxon>Linaceae</taxon>
        <taxon>Linum</taxon>
    </lineage>
</organism>